<dbReference type="Proteomes" id="UP000322873">
    <property type="component" value="Unassembled WGS sequence"/>
</dbReference>
<comment type="caution">
    <text evidence="2">The sequence shown here is derived from an EMBL/GenBank/DDBJ whole genome shotgun (WGS) entry which is preliminary data.</text>
</comment>
<reference evidence="2 3" key="1">
    <citation type="submission" date="2019-06" db="EMBL/GenBank/DDBJ databases">
        <title>Genome Sequence of the Brown Rot Fungal Pathogen Monilinia fructicola.</title>
        <authorList>
            <person name="De Miccolis Angelini R.M."/>
            <person name="Landi L."/>
            <person name="Abate D."/>
            <person name="Pollastro S."/>
            <person name="Romanazzi G."/>
            <person name="Faretra F."/>
        </authorList>
    </citation>
    <scope>NUCLEOTIDE SEQUENCE [LARGE SCALE GENOMIC DNA]</scope>
    <source>
        <strain evidence="2 3">Mfrc123</strain>
    </source>
</reference>
<evidence type="ECO:0000313" key="3">
    <source>
        <dbReference type="Proteomes" id="UP000322873"/>
    </source>
</evidence>
<feature type="compositionally biased region" description="Basic and acidic residues" evidence="1">
    <location>
        <begin position="102"/>
        <end position="114"/>
    </location>
</feature>
<proteinExistence type="predicted"/>
<evidence type="ECO:0000313" key="2">
    <source>
        <dbReference type="EMBL" id="KAA8573633.1"/>
    </source>
</evidence>
<evidence type="ECO:0000256" key="1">
    <source>
        <dbReference type="SAM" id="MobiDB-lite"/>
    </source>
</evidence>
<gene>
    <name evidence="2" type="ORF">EYC84_005216</name>
</gene>
<feature type="region of interest" description="Disordered" evidence="1">
    <location>
        <begin position="1"/>
        <end position="114"/>
    </location>
</feature>
<dbReference type="AlphaFoldDB" id="A0A5M9JYQ7"/>
<name>A0A5M9JYQ7_MONFR</name>
<organism evidence="2 3">
    <name type="scientific">Monilinia fructicola</name>
    <name type="common">Brown rot fungus</name>
    <name type="synonym">Ciboria fructicola</name>
    <dbReference type="NCBI Taxonomy" id="38448"/>
    <lineage>
        <taxon>Eukaryota</taxon>
        <taxon>Fungi</taxon>
        <taxon>Dikarya</taxon>
        <taxon>Ascomycota</taxon>
        <taxon>Pezizomycotina</taxon>
        <taxon>Leotiomycetes</taxon>
        <taxon>Helotiales</taxon>
        <taxon>Sclerotiniaceae</taxon>
        <taxon>Monilinia</taxon>
    </lineage>
</organism>
<dbReference type="EMBL" id="VICG01000003">
    <property type="protein sequence ID" value="KAA8573633.1"/>
    <property type="molecule type" value="Genomic_DNA"/>
</dbReference>
<sequence length="114" mass="11929">MSSQAPISPGAAGRDPISPNNQTTTIPAPGPFQHPTSAGVPSSSPSPPFHSRTAKPNAEAEAKAKAEAEGGAKNVTRHPTEYTSENTEPARGRVQKIPRGGKTREDGEKKRQHG</sequence>
<keyword evidence="3" id="KW-1185">Reference proteome</keyword>
<feature type="compositionally biased region" description="Basic and acidic residues" evidence="1">
    <location>
        <begin position="58"/>
        <end position="70"/>
    </location>
</feature>
<accession>A0A5M9JYQ7</accession>
<protein>
    <submittedName>
        <fullName evidence="2">Uncharacterized protein</fullName>
    </submittedName>
</protein>